<name>A0A088RUP5_LEIPA</name>
<dbReference type="GO" id="GO:0006351">
    <property type="term" value="P:DNA-templated transcription"/>
    <property type="evidence" value="ECO:0007669"/>
    <property type="project" value="UniProtKB-UniRule"/>
</dbReference>
<accession>A0A088RUP5</accession>
<keyword evidence="3 4" id="KW-0539">Nucleus</keyword>
<dbReference type="SMART" id="SM00658">
    <property type="entry name" value="RPOL8c"/>
    <property type="match status" value="1"/>
</dbReference>
<dbReference type="OrthoDB" id="20018at2759"/>
<comment type="function">
    <text evidence="4">DNA-dependent RNA polymerase catalyzes the transcription of DNA into RNA using the four ribonucleoside triphosphates as substrates. Common component of RNA polymerases I, II and III which synthesize ribosomal RNA precursors, mRNA precursors and many functional non-coding RNAs, and small RNAs, such as 5S rRNA and tRNAs, respectively.</text>
</comment>
<dbReference type="Proteomes" id="UP000063063">
    <property type="component" value="Chromosome 28"/>
</dbReference>
<organism evidence="5 6">
    <name type="scientific">Leishmania panamensis</name>
    <dbReference type="NCBI Taxonomy" id="5679"/>
    <lineage>
        <taxon>Eukaryota</taxon>
        <taxon>Discoba</taxon>
        <taxon>Euglenozoa</taxon>
        <taxon>Kinetoplastea</taxon>
        <taxon>Metakinetoplastina</taxon>
        <taxon>Trypanosomatida</taxon>
        <taxon>Trypanosomatidae</taxon>
        <taxon>Leishmaniinae</taxon>
        <taxon>Leishmania</taxon>
        <taxon>Leishmania guyanensis species complex</taxon>
    </lineage>
</organism>
<dbReference type="VEuPathDB" id="TriTrypDB:LPAL13_280013800"/>
<dbReference type="FunFam" id="2.40.50.140:FF:000371">
    <property type="entry name" value="DNA-directed RNA polymerases I, II, and III subunit RPABC3"/>
    <property type="match status" value="1"/>
</dbReference>
<dbReference type="PIRSF" id="PIRSF000779">
    <property type="entry name" value="RNA_pol_Rpb8"/>
    <property type="match status" value="1"/>
</dbReference>
<dbReference type="EMBL" id="CP009397">
    <property type="protein sequence ID" value="AIN99718.1"/>
    <property type="molecule type" value="Genomic_DNA"/>
</dbReference>
<dbReference type="AlphaFoldDB" id="A0A088RUP5"/>
<comment type="subcellular location">
    <subcellularLocation>
        <location evidence="1">Nucleus</location>
    </subcellularLocation>
</comment>
<dbReference type="eggNOG" id="KOG3400">
    <property type="taxonomic scope" value="Eukaryota"/>
</dbReference>
<dbReference type="PANTHER" id="PTHR10917">
    <property type="entry name" value="DNA-DIRECTED RNA POLYMERASES I, II, AND III SUBUNIT RPABC3"/>
    <property type="match status" value="1"/>
</dbReference>
<dbReference type="PANTHER" id="PTHR10917:SF0">
    <property type="entry name" value="DNA-DIRECTED RNA POLYMERASES I, II, AND III SUBUNIT RPABC3"/>
    <property type="match status" value="1"/>
</dbReference>
<keyword evidence="6" id="KW-1185">Reference proteome</keyword>
<dbReference type="SUPFAM" id="SSF50249">
    <property type="entry name" value="Nucleic acid-binding proteins"/>
    <property type="match status" value="1"/>
</dbReference>
<dbReference type="GO" id="GO:0003899">
    <property type="term" value="F:DNA-directed RNA polymerase activity"/>
    <property type="evidence" value="ECO:0007669"/>
    <property type="project" value="UniProtKB-UniRule"/>
</dbReference>
<proteinExistence type="inferred from homology"/>
<keyword evidence="5" id="KW-0808">Transferase</keyword>
<keyword evidence="5" id="KW-0548">Nucleotidyltransferase</keyword>
<sequence length="149" mass="16612">MSVDPVILEDTFTVNGVNTEGTVYLRVSRIRCVNQDGSLTITSDINSEEFPVATNDRLTIVLANSLELGGKTGSKYYDHSVYHRETRLNDCDYAMHGRVYGHEVVENGLEVNVHISCGGLLVNIIGKPQGLRDVHYNSDVYILIKRVKN</sequence>
<dbReference type="Pfam" id="PF03870">
    <property type="entry name" value="RNA_pol_Rpb8"/>
    <property type="match status" value="1"/>
</dbReference>
<dbReference type="RefSeq" id="XP_010700425.1">
    <property type="nucleotide sequence ID" value="XM_010702123.1"/>
</dbReference>
<dbReference type="GO" id="GO:0005736">
    <property type="term" value="C:RNA polymerase I complex"/>
    <property type="evidence" value="ECO:0007669"/>
    <property type="project" value="TreeGrafter"/>
</dbReference>
<dbReference type="KEGG" id="lpan:LPMP_280840"/>
<evidence type="ECO:0000256" key="4">
    <source>
        <dbReference type="PIRNR" id="PIRNR000779"/>
    </source>
</evidence>
<dbReference type="GeneID" id="22576529"/>
<dbReference type="GO" id="GO:0005666">
    <property type="term" value="C:RNA polymerase III complex"/>
    <property type="evidence" value="ECO:0007669"/>
    <property type="project" value="TreeGrafter"/>
</dbReference>
<evidence type="ECO:0000256" key="2">
    <source>
        <dbReference type="ARBA" id="ARBA00008912"/>
    </source>
</evidence>
<evidence type="ECO:0000256" key="3">
    <source>
        <dbReference type="ARBA" id="ARBA00023242"/>
    </source>
</evidence>
<reference evidence="5 6" key="1">
    <citation type="journal article" date="2015" name="Sci. Rep.">
        <title>The genome of Leishmania panamensis: insights into genomics of the L. (Viannia) subgenus.</title>
        <authorList>
            <person name="Llanes A."/>
            <person name="Restrepo C.M."/>
            <person name="Vecchio G.D."/>
            <person name="Anguizola F.J."/>
            <person name="Lleonart R."/>
        </authorList>
    </citation>
    <scope>NUCLEOTIDE SEQUENCE [LARGE SCALE GENOMIC DNA]</scope>
    <source>
        <strain evidence="5 6">MHOM/PA/94/PSC-1</strain>
    </source>
</reference>
<dbReference type="VEuPathDB" id="TriTrypDB:LPMP_280840"/>
<evidence type="ECO:0000313" key="6">
    <source>
        <dbReference type="Proteomes" id="UP000063063"/>
    </source>
</evidence>
<dbReference type="InterPro" id="IPR012340">
    <property type="entry name" value="NA-bd_OB-fold"/>
</dbReference>
<protein>
    <recommendedName>
        <fullName evidence="4">DNA-directed RNA polymerases I, II, and III subunit RPABC3</fullName>
    </recommendedName>
</protein>
<dbReference type="GO" id="GO:0005665">
    <property type="term" value="C:RNA polymerase II, core complex"/>
    <property type="evidence" value="ECO:0007669"/>
    <property type="project" value="UniProtKB-UniRule"/>
</dbReference>
<dbReference type="InterPro" id="IPR005570">
    <property type="entry name" value="RPABC3"/>
</dbReference>
<evidence type="ECO:0000256" key="1">
    <source>
        <dbReference type="ARBA" id="ARBA00004123"/>
    </source>
</evidence>
<comment type="similarity">
    <text evidence="2 4">Belongs to the eukaryotic RPB8 RNA polymerase subunit family.</text>
</comment>
<dbReference type="Gene3D" id="2.40.50.140">
    <property type="entry name" value="Nucleic acid-binding proteins"/>
    <property type="match status" value="1"/>
</dbReference>
<evidence type="ECO:0000313" key="5">
    <source>
        <dbReference type="EMBL" id="AIN99718.1"/>
    </source>
</evidence>
<gene>
    <name evidence="5" type="ORF">LPMP_280840</name>
</gene>